<dbReference type="RefSeq" id="WP_345121885.1">
    <property type="nucleotide sequence ID" value="NZ_BAABAT010000002.1"/>
</dbReference>
<name>A0ABP8CYX0_9ACTN</name>
<protein>
    <submittedName>
        <fullName evidence="2">Uncharacterized protein</fullName>
    </submittedName>
</protein>
<keyword evidence="1" id="KW-0812">Transmembrane</keyword>
<dbReference type="EMBL" id="BAABAT010000002">
    <property type="protein sequence ID" value="GAA4245101.1"/>
    <property type="molecule type" value="Genomic_DNA"/>
</dbReference>
<reference evidence="3" key="1">
    <citation type="journal article" date="2019" name="Int. J. Syst. Evol. Microbiol.">
        <title>The Global Catalogue of Microorganisms (GCM) 10K type strain sequencing project: providing services to taxonomists for standard genome sequencing and annotation.</title>
        <authorList>
            <consortium name="The Broad Institute Genomics Platform"/>
            <consortium name="The Broad Institute Genome Sequencing Center for Infectious Disease"/>
            <person name="Wu L."/>
            <person name="Ma J."/>
        </authorList>
    </citation>
    <scope>NUCLEOTIDE SEQUENCE [LARGE SCALE GENOMIC DNA]</scope>
    <source>
        <strain evidence="3">JCM 17441</strain>
    </source>
</reference>
<feature type="transmembrane region" description="Helical" evidence="1">
    <location>
        <begin position="39"/>
        <end position="64"/>
    </location>
</feature>
<organism evidence="2 3">
    <name type="scientific">Dactylosporangium darangshiense</name>
    <dbReference type="NCBI Taxonomy" id="579108"/>
    <lineage>
        <taxon>Bacteria</taxon>
        <taxon>Bacillati</taxon>
        <taxon>Actinomycetota</taxon>
        <taxon>Actinomycetes</taxon>
        <taxon>Micromonosporales</taxon>
        <taxon>Micromonosporaceae</taxon>
        <taxon>Dactylosporangium</taxon>
    </lineage>
</organism>
<evidence type="ECO:0000313" key="2">
    <source>
        <dbReference type="EMBL" id="GAA4245101.1"/>
    </source>
</evidence>
<comment type="caution">
    <text evidence="2">The sequence shown here is derived from an EMBL/GenBank/DDBJ whole genome shotgun (WGS) entry which is preliminary data.</text>
</comment>
<accession>A0ABP8CYX0</accession>
<sequence>MSNPNFDAGRRFMQMAEDSRRLAERRRRSGYRPSPARRVAGGVVTAVFFVVFLAVAAVFALAVLQTR</sequence>
<keyword evidence="1" id="KW-1133">Transmembrane helix</keyword>
<keyword evidence="1" id="KW-0472">Membrane</keyword>
<gene>
    <name evidence="2" type="ORF">GCM10022255_011030</name>
</gene>
<evidence type="ECO:0000313" key="3">
    <source>
        <dbReference type="Proteomes" id="UP001500620"/>
    </source>
</evidence>
<dbReference type="Proteomes" id="UP001500620">
    <property type="component" value="Unassembled WGS sequence"/>
</dbReference>
<evidence type="ECO:0000256" key="1">
    <source>
        <dbReference type="SAM" id="Phobius"/>
    </source>
</evidence>
<keyword evidence="3" id="KW-1185">Reference proteome</keyword>
<proteinExistence type="predicted"/>